<organism evidence="1 2">
    <name type="scientific">Halopelagius inordinatus</name>
    <dbReference type="NCBI Taxonomy" id="553467"/>
    <lineage>
        <taxon>Archaea</taxon>
        <taxon>Methanobacteriati</taxon>
        <taxon>Methanobacteriota</taxon>
        <taxon>Stenosarchaea group</taxon>
        <taxon>Halobacteria</taxon>
        <taxon>Halobacteriales</taxon>
        <taxon>Haloferacaceae</taxon>
    </lineage>
</organism>
<gene>
    <name evidence="1" type="ORF">SAMN04488063_0030</name>
</gene>
<name>A0A1I2WW51_9EURY</name>
<evidence type="ECO:0000313" key="1">
    <source>
        <dbReference type="EMBL" id="SFH05523.1"/>
    </source>
</evidence>
<accession>A0A1I2WW51</accession>
<sequence>MSESIPEDGKSGVSSRVPTNYLVALEYIAYERSKPFDRVSIDDLVEEAIREYLESRGCFKESEEIDYEVARQGGE</sequence>
<keyword evidence="2" id="KW-1185">Reference proteome</keyword>
<evidence type="ECO:0000313" key="2">
    <source>
        <dbReference type="Proteomes" id="UP000198876"/>
    </source>
</evidence>
<reference evidence="2" key="1">
    <citation type="submission" date="2016-10" db="EMBL/GenBank/DDBJ databases">
        <authorList>
            <person name="Varghese N."/>
            <person name="Submissions S."/>
        </authorList>
    </citation>
    <scope>NUCLEOTIDE SEQUENCE [LARGE SCALE GENOMIC DNA]</scope>
    <source>
        <strain evidence="2">CGMCC 1.7739</strain>
    </source>
</reference>
<protein>
    <submittedName>
        <fullName evidence="1">Uncharacterized protein</fullName>
    </submittedName>
</protein>
<dbReference type="AlphaFoldDB" id="A0A1I2WW51"/>
<proteinExistence type="predicted"/>
<dbReference type="Proteomes" id="UP000198876">
    <property type="component" value="Unassembled WGS sequence"/>
</dbReference>
<dbReference type="RefSeq" id="WP_092894047.1">
    <property type="nucleotide sequence ID" value="NZ_FOOQ01000010.1"/>
</dbReference>
<dbReference type="EMBL" id="FOOQ01000010">
    <property type="protein sequence ID" value="SFH05523.1"/>
    <property type="molecule type" value="Genomic_DNA"/>
</dbReference>